<evidence type="ECO:0000256" key="6">
    <source>
        <dbReference type="SAM" id="MobiDB-lite"/>
    </source>
</evidence>
<dbReference type="EC" id="2.1.1.72" evidence="1"/>
<dbReference type="PANTHER" id="PTHR33841:SF1">
    <property type="entry name" value="DNA METHYLTRANSFERASE A"/>
    <property type="match status" value="1"/>
</dbReference>
<gene>
    <name evidence="8" type="ORF">BECKLFY1418B_GA0070995_100195</name>
</gene>
<keyword evidence="3 8" id="KW-0808">Transferase</keyword>
<dbReference type="Pfam" id="PF07669">
    <property type="entry name" value="Eco57I"/>
    <property type="match status" value="1"/>
</dbReference>
<feature type="domain" description="Type II methyltransferase M.TaqI-like" evidence="7">
    <location>
        <begin position="440"/>
        <end position="590"/>
    </location>
</feature>
<dbReference type="GO" id="GO:0003676">
    <property type="term" value="F:nucleic acid binding"/>
    <property type="evidence" value="ECO:0007669"/>
    <property type="project" value="InterPro"/>
</dbReference>
<sequence length="1128" mass="127894">MSRQRPAISGADDQRPLWDVTPLRLDSSRPMTTAEKQASPAPRRIPTPKSVPPGMTFHSSLESVRGDRGISGYVTVIERAWKEMKLHGVLCLDGRPVLYHKEYDYPCSSSERIRQHKLFWNQGVADVLVLADPDTVYLYSGLVEPREDEGETKESALIEEIQGIAEYAERIQILETLFRQLATGKFYEDHRKYFDPNQSVDACLLKNLRDFRDKLTKGNKEEAGTKGLDIKEAHAFMGRILFLCYLLDRKIVDIGEPDGEDTGTTLLARELSGRVDDDARIDYLYGIFEGLRERFNGNMFDRDPDAEKQRIRPYFRELLLFLGGHEVESGQMSLWPYDFKMVPVETISAIYQDFLGAEDKEGQRNTGAFYTPRFLAEMVVDLCMGEEPEAWNWSFLDPACGSGIFLVLLFNRLASHRLAGIGHGDYAAREKALRDILTRQIRGVDVTETACRIAYFSLYLAYLDFLIPLDIERHTEKIGKLPRLLDDPDNPRQSSDISVIRKGDFLALGEDTFKDEEFPDGKFHCVIGNPPWEGRGSKQIAQKFMQETPRFLEKGGTGCLLLPTKILHNKTDAFQADWLGRVTLEKVLQLADYRKQLFQGAKTPAFIARFMNAAPDPNRHRVEFIAPKFNRDGLRRGVITINPAARAWIPLANILTAAQSKTTSIVWKQHLWGTRRDRKLLDLLRFFPPLSELAGEEKDGKRWIKGQGFQPYYPEKARRNPRYPKPKPIPYNPDDRFIDANKDFKIILLQEECEPVVDHLAKINASKKYLRMSPSLKLFKPPLVLVKQGINDEFIKAAYCDFDVLFQDPLQSIAGPEEDAEFLMFLAAYLRSGLARYFLFHTAANWGAERDKVHLDELIRVPFPLPGHDFIAPDAAKLIREIAGKVRRFGETLQNELPEAAPSQMSLPSFEEDPGNSNKNRNTEKWQSARKKAANTLQREIDPLIYRYFGLTEQEKILVEDTVGVFIPSATPGSWNSPIPTLDPVGETRVAPYDKGGLCVYGDTLAGTLNSWVRDGSSRYRVRAEVGADKESGLAMASLHLVEGDPSKLCQEKSISAALAEALKSYRETVSREAGTLLYKRDIFFFQGDCIHIVRSNLLINWTRTMALNDAAQIYGEILIGKRKGNAG</sequence>
<dbReference type="InterPro" id="IPR050953">
    <property type="entry name" value="N4_N6_ade-DNA_methylase"/>
</dbReference>
<comment type="catalytic activity">
    <reaction evidence="5">
        <text>a 2'-deoxyadenosine in DNA + S-adenosyl-L-methionine = an N(6)-methyl-2'-deoxyadenosine in DNA + S-adenosyl-L-homocysteine + H(+)</text>
        <dbReference type="Rhea" id="RHEA:15197"/>
        <dbReference type="Rhea" id="RHEA-COMP:12418"/>
        <dbReference type="Rhea" id="RHEA-COMP:12419"/>
        <dbReference type="ChEBI" id="CHEBI:15378"/>
        <dbReference type="ChEBI" id="CHEBI:57856"/>
        <dbReference type="ChEBI" id="CHEBI:59789"/>
        <dbReference type="ChEBI" id="CHEBI:90615"/>
        <dbReference type="ChEBI" id="CHEBI:90616"/>
        <dbReference type="EC" id="2.1.1.72"/>
    </reaction>
</comment>
<name>A0A450U524_9GAMM</name>
<protein>
    <recommendedName>
        <fullName evidence="1">site-specific DNA-methyltransferase (adenine-specific)</fullName>
        <ecNumber evidence="1">2.1.1.72</ecNumber>
    </recommendedName>
</protein>
<dbReference type="SUPFAM" id="SSF53335">
    <property type="entry name" value="S-adenosyl-L-methionine-dependent methyltransferases"/>
    <property type="match status" value="1"/>
</dbReference>
<evidence type="ECO:0000256" key="2">
    <source>
        <dbReference type="ARBA" id="ARBA00022603"/>
    </source>
</evidence>
<dbReference type="EMBL" id="CAADFF010000001">
    <property type="protein sequence ID" value="VFJ86065.1"/>
    <property type="molecule type" value="Genomic_DNA"/>
</dbReference>
<dbReference type="AlphaFoldDB" id="A0A450U524"/>
<dbReference type="GO" id="GO:0006304">
    <property type="term" value="P:DNA modification"/>
    <property type="evidence" value="ECO:0007669"/>
    <property type="project" value="InterPro"/>
</dbReference>
<dbReference type="PANTHER" id="PTHR33841">
    <property type="entry name" value="DNA METHYLTRANSFERASE YEEA-RELATED"/>
    <property type="match status" value="1"/>
</dbReference>
<keyword evidence="2 8" id="KW-0489">Methyltransferase</keyword>
<feature type="region of interest" description="Disordered" evidence="6">
    <location>
        <begin position="897"/>
        <end position="931"/>
    </location>
</feature>
<evidence type="ECO:0000259" key="7">
    <source>
        <dbReference type="Pfam" id="PF07669"/>
    </source>
</evidence>
<keyword evidence="4" id="KW-0949">S-adenosyl-L-methionine</keyword>
<dbReference type="InterPro" id="IPR029063">
    <property type="entry name" value="SAM-dependent_MTases_sf"/>
</dbReference>
<feature type="region of interest" description="Disordered" evidence="6">
    <location>
        <begin position="1"/>
        <end position="53"/>
    </location>
</feature>
<proteinExistence type="predicted"/>
<reference evidence="8" key="1">
    <citation type="submission" date="2019-02" db="EMBL/GenBank/DDBJ databases">
        <authorList>
            <person name="Gruber-Vodicka R. H."/>
            <person name="Seah K. B. B."/>
        </authorList>
    </citation>
    <scope>NUCLEOTIDE SEQUENCE</scope>
    <source>
        <strain evidence="8">BECK_M7</strain>
    </source>
</reference>
<dbReference type="GO" id="GO:0009007">
    <property type="term" value="F:site-specific DNA-methyltransferase (adenine-specific) activity"/>
    <property type="evidence" value="ECO:0007669"/>
    <property type="project" value="UniProtKB-EC"/>
</dbReference>
<dbReference type="InterPro" id="IPR011639">
    <property type="entry name" value="MethylTrfase_TaqI-like_dom"/>
</dbReference>
<evidence type="ECO:0000256" key="4">
    <source>
        <dbReference type="ARBA" id="ARBA00022691"/>
    </source>
</evidence>
<dbReference type="InterPro" id="IPR002052">
    <property type="entry name" value="DNA_methylase_N6_adenine_CS"/>
</dbReference>
<dbReference type="PRINTS" id="PR00507">
    <property type="entry name" value="N12N6MTFRASE"/>
</dbReference>
<evidence type="ECO:0000256" key="3">
    <source>
        <dbReference type="ARBA" id="ARBA00022679"/>
    </source>
</evidence>
<dbReference type="Gene3D" id="3.40.50.150">
    <property type="entry name" value="Vaccinia Virus protein VP39"/>
    <property type="match status" value="1"/>
</dbReference>
<evidence type="ECO:0000256" key="5">
    <source>
        <dbReference type="ARBA" id="ARBA00047942"/>
    </source>
</evidence>
<evidence type="ECO:0000313" key="8">
    <source>
        <dbReference type="EMBL" id="VFJ86065.1"/>
    </source>
</evidence>
<accession>A0A450U524</accession>
<dbReference type="PROSITE" id="PS00092">
    <property type="entry name" value="N6_MTASE"/>
    <property type="match status" value="1"/>
</dbReference>
<organism evidence="8">
    <name type="scientific">Candidatus Kentrum sp. LFY</name>
    <dbReference type="NCBI Taxonomy" id="2126342"/>
    <lineage>
        <taxon>Bacteria</taxon>
        <taxon>Pseudomonadati</taxon>
        <taxon>Pseudomonadota</taxon>
        <taxon>Gammaproteobacteria</taxon>
        <taxon>Candidatus Kentrum</taxon>
    </lineage>
</organism>
<evidence type="ECO:0000256" key="1">
    <source>
        <dbReference type="ARBA" id="ARBA00011900"/>
    </source>
</evidence>
<dbReference type="GO" id="GO:0032259">
    <property type="term" value="P:methylation"/>
    <property type="evidence" value="ECO:0007669"/>
    <property type="project" value="UniProtKB-KW"/>
</dbReference>